<accession>A0ABV0N115</accession>
<comment type="caution">
    <text evidence="1">The sequence shown here is derived from an EMBL/GenBank/DDBJ whole genome shotgun (WGS) entry which is preliminary data.</text>
</comment>
<protein>
    <submittedName>
        <fullName evidence="1">Uncharacterized protein</fullName>
    </submittedName>
</protein>
<reference evidence="1 2" key="1">
    <citation type="submission" date="2021-06" db="EMBL/GenBank/DDBJ databases">
        <authorList>
            <person name="Palmer J.M."/>
        </authorList>
    </citation>
    <scope>NUCLEOTIDE SEQUENCE [LARGE SCALE GENOMIC DNA]</scope>
    <source>
        <strain evidence="1 2">GA_2019</strain>
        <tissue evidence="1">Muscle</tissue>
    </source>
</reference>
<proteinExistence type="predicted"/>
<dbReference type="Proteomes" id="UP001476798">
    <property type="component" value="Unassembled WGS sequence"/>
</dbReference>
<keyword evidence="2" id="KW-1185">Reference proteome</keyword>
<dbReference type="EMBL" id="JAHRIO010020886">
    <property type="protein sequence ID" value="MEQ2165078.1"/>
    <property type="molecule type" value="Genomic_DNA"/>
</dbReference>
<evidence type="ECO:0000313" key="1">
    <source>
        <dbReference type="EMBL" id="MEQ2165078.1"/>
    </source>
</evidence>
<evidence type="ECO:0000313" key="2">
    <source>
        <dbReference type="Proteomes" id="UP001476798"/>
    </source>
</evidence>
<organism evidence="1 2">
    <name type="scientific">Goodea atripinnis</name>
    <dbReference type="NCBI Taxonomy" id="208336"/>
    <lineage>
        <taxon>Eukaryota</taxon>
        <taxon>Metazoa</taxon>
        <taxon>Chordata</taxon>
        <taxon>Craniata</taxon>
        <taxon>Vertebrata</taxon>
        <taxon>Euteleostomi</taxon>
        <taxon>Actinopterygii</taxon>
        <taxon>Neopterygii</taxon>
        <taxon>Teleostei</taxon>
        <taxon>Neoteleostei</taxon>
        <taxon>Acanthomorphata</taxon>
        <taxon>Ovalentaria</taxon>
        <taxon>Atherinomorphae</taxon>
        <taxon>Cyprinodontiformes</taxon>
        <taxon>Goodeidae</taxon>
        <taxon>Goodea</taxon>
    </lineage>
</organism>
<sequence>MPRPPLLLGAPADAHLLSTQRVGIHRRVRNRAVERRLARCSACVSPVQMASRQAWAGAQGFLLPSHPAAAEGRLDRTACLS</sequence>
<gene>
    <name evidence="1" type="ORF">GOODEAATRI_013356</name>
</gene>
<name>A0ABV0N115_9TELE</name>